<dbReference type="GeneID" id="6758755"/>
<dbReference type="Gene3D" id="2.60.40.1960">
    <property type="match status" value="1"/>
</dbReference>
<dbReference type="InterPro" id="IPR033121">
    <property type="entry name" value="PEPTIDASE_A1"/>
</dbReference>
<dbReference type="OrthoDB" id="771136at2759"/>
<feature type="disulfide bond" evidence="7">
    <location>
        <begin position="101"/>
        <end position="105"/>
    </location>
</feature>
<dbReference type="GO" id="GO:0004190">
    <property type="term" value="F:aspartic-type endopeptidase activity"/>
    <property type="evidence" value="ECO:0000318"/>
    <property type="project" value="GO_Central"/>
</dbReference>
<dbReference type="CTD" id="6758755"/>
<organism evidence="9 10">
    <name type="scientific">Trichoplax adhaerens</name>
    <name type="common">Trichoplax reptans</name>
    <dbReference type="NCBI Taxonomy" id="10228"/>
    <lineage>
        <taxon>Eukaryota</taxon>
        <taxon>Metazoa</taxon>
        <taxon>Placozoa</taxon>
        <taxon>Uniplacotomia</taxon>
        <taxon>Trichoplacea</taxon>
        <taxon>Trichoplacidae</taxon>
        <taxon>Trichoplax</taxon>
    </lineage>
</organism>
<evidence type="ECO:0000256" key="5">
    <source>
        <dbReference type="ARBA" id="ARBA00023157"/>
    </source>
</evidence>
<dbReference type="OMA" id="CAEEARY"/>
<proteinExistence type="inferred from homology"/>
<protein>
    <recommendedName>
        <fullName evidence="8">Peptidase A1 domain-containing protein</fullName>
    </recommendedName>
</protein>
<dbReference type="MEROPS" id="A01.010"/>
<keyword evidence="3" id="KW-0064">Aspartyl protease</keyword>
<evidence type="ECO:0000256" key="7">
    <source>
        <dbReference type="PIRSR" id="PIRSR601461-2"/>
    </source>
</evidence>
<dbReference type="GO" id="GO:0006508">
    <property type="term" value="P:proteolysis"/>
    <property type="evidence" value="ECO:0000318"/>
    <property type="project" value="GO_Central"/>
</dbReference>
<dbReference type="AlphaFoldDB" id="B3SBG1"/>
<dbReference type="PRINTS" id="PR00792">
    <property type="entry name" value="PEPSIN"/>
</dbReference>
<dbReference type="Pfam" id="PF00026">
    <property type="entry name" value="Asp"/>
    <property type="match status" value="1"/>
</dbReference>
<dbReference type="HOGENOM" id="CLU_013253_3_0_1"/>
<dbReference type="RefSeq" id="XP_002117586.1">
    <property type="nucleotide sequence ID" value="XM_002117550.1"/>
</dbReference>
<dbReference type="PANTHER" id="PTHR47966">
    <property type="entry name" value="BETA-SITE APP-CLEAVING ENZYME, ISOFORM A-RELATED"/>
    <property type="match status" value="1"/>
</dbReference>
<dbReference type="FunFam" id="2.40.70.10:FF:000002">
    <property type="entry name" value="Vacuolar aspartic proteinase"/>
    <property type="match status" value="1"/>
</dbReference>
<feature type="domain" description="Peptidase A1" evidence="8">
    <location>
        <begin position="70"/>
        <end position="380"/>
    </location>
</feature>
<feature type="disulfide bond" evidence="7">
    <location>
        <begin position="263"/>
        <end position="267"/>
    </location>
</feature>
<feature type="disulfide bond" evidence="7">
    <location>
        <begin position="305"/>
        <end position="342"/>
    </location>
</feature>
<evidence type="ECO:0000313" key="9">
    <source>
        <dbReference type="EMBL" id="EDV19996.1"/>
    </source>
</evidence>
<comment type="similarity">
    <text evidence="1">Belongs to the peptidase A1 family.</text>
</comment>
<gene>
    <name evidence="9" type="ORF">TRIADDRAFT_61606</name>
</gene>
<dbReference type="Proteomes" id="UP000009022">
    <property type="component" value="Unassembled WGS sequence"/>
</dbReference>
<dbReference type="PROSITE" id="PS51767">
    <property type="entry name" value="PEPTIDASE_A1"/>
    <property type="match status" value="1"/>
</dbReference>
<dbReference type="PhylomeDB" id="B3SBG1"/>
<sequence>MYKIRTPLAVLVAFLTFATALQRIKLYNMVSLRQKLLEAGITQNMLEAKYTRAHGKNGVELLKNYKDAYYYGKISVGTPPQEFTVLFSTGSSEMWIPSILCGAECKAHNKYHHSKSITYIPDGGKCFLQYGLGSVDGFMSEDVVNIAGIEIKNQSFIEVTEELSFFLTSASFDGMVGLRHKPHSNCDANSVLNNMLAQDLIKKKVFSFYFSRDEEGTAGGEIIFGGSDSRYYEGKFHYTNVIHKGSWIIKVDSGTVNRGVKFCTHGCTAIIETGTSLIFGPSKDIQRIQHAIGAQKIGGQNFIDCTRIKSLPKITFTIDKIRYTLDPEHYVHQYTLKGNKHCISGFLELEEEEDTWIFGDVFLRSYYTEFDVGKDRIGFAKLKKKYSSSRYLNLLQS</sequence>
<keyword evidence="5 7" id="KW-1015">Disulfide bond</keyword>
<dbReference type="InterPro" id="IPR021109">
    <property type="entry name" value="Peptidase_aspartic_dom_sf"/>
</dbReference>
<name>B3SBG1_TRIAD</name>
<keyword evidence="10" id="KW-1185">Reference proteome</keyword>
<dbReference type="SUPFAM" id="SSF50630">
    <property type="entry name" value="Acid proteases"/>
    <property type="match status" value="1"/>
</dbReference>
<evidence type="ECO:0000256" key="4">
    <source>
        <dbReference type="ARBA" id="ARBA00022801"/>
    </source>
</evidence>
<dbReference type="EMBL" id="DS985264">
    <property type="protein sequence ID" value="EDV19996.1"/>
    <property type="molecule type" value="Genomic_DNA"/>
</dbReference>
<keyword evidence="4" id="KW-0378">Hydrolase</keyword>
<dbReference type="Gene3D" id="2.40.70.10">
    <property type="entry name" value="Acid Proteases"/>
    <property type="match status" value="2"/>
</dbReference>
<evidence type="ECO:0000256" key="6">
    <source>
        <dbReference type="ARBA" id="ARBA00023180"/>
    </source>
</evidence>
<evidence type="ECO:0000256" key="3">
    <source>
        <dbReference type="ARBA" id="ARBA00022750"/>
    </source>
</evidence>
<dbReference type="STRING" id="10228.B3SBG1"/>
<dbReference type="FunFam" id="2.40.70.10:FF:000008">
    <property type="entry name" value="Cathepsin D"/>
    <property type="match status" value="1"/>
</dbReference>
<dbReference type="PANTHER" id="PTHR47966:SF51">
    <property type="entry name" value="BETA-SITE APP-CLEAVING ENZYME, ISOFORM A-RELATED"/>
    <property type="match status" value="1"/>
</dbReference>
<evidence type="ECO:0000259" key="8">
    <source>
        <dbReference type="PROSITE" id="PS51767"/>
    </source>
</evidence>
<dbReference type="KEGG" id="tad:TRIADDRAFT_61606"/>
<dbReference type="eggNOG" id="KOG1339">
    <property type="taxonomic scope" value="Eukaryota"/>
</dbReference>
<evidence type="ECO:0000256" key="1">
    <source>
        <dbReference type="ARBA" id="ARBA00007447"/>
    </source>
</evidence>
<evidence type="ECO:0000313" key="10">
    <source>
        <dbReference type="Proteomes" id="UP000009022"/>
    </source>
</evidence>
<reference evidence="9 10" key="1">
    <citation type="journal article" date="2008" name="Nature">
        <title>The Trichoplax genome and the nature of placozoans.</title>
        <authorList>
            <person name="Srivastava M."/>
            <person name="Begovic E."/>
            <person name="Chapman J."/>
            <person name="Putnam N.H."/>
            <person name="Hellsten U."/>
            <person name="Kawashima T."/>
            <person name="Kuo A."/>
            <person name="Mitros T."/>
            <person name="Salamov A."/>
            <person name="Carpenter M.L."/>
            <person name="Signorovitch A.Y."/>
            <person name="Moreno M.A."/>
            <person name="Kamm K."/>
            <person name="Grimwood J."/>
            <person name="Schmutz J."/>
            <person name="Shapiro H."/>
            <person name="Grigoriev I.V."/>
            <person name="Buss L.W."/>
            <person name="Schierwater B."/>
            <person name="Dellaporta S.L."/>
            <person name="Rokhsar D.S."/>
        </authorList>
    </citation>
    <scope>NUCLEOTIDE SEQUENCE [LARGE SCALE GENOMIC DNA]</scope>
    <source>
        <strain evidence="9 10">Grell-BS-1999</strain>
    </source>
</reference>
<keyword evidence="6" id="KW-0325">Glycoprotein</keyword>
<accession>B3SBG1</accession>
<dbReference type="InterPro" id="IPR001461">
    <property type="entry name" value="Aspartic_peptidase_A1"/>
</dbReference>
<dbReference type="InParanoid" id="B3SBG1"/>
<keyword evidence="2" id="KW-0645">Protease</keyword>
<evidence type="ECO:0000256" key="2">
    <source>
        <dbReference type="ARBA" id="ARBA00022670"/>
    </source>
</evidence>